<gene>
    <name evidence="5" type="ORF">KGA66_03530</name>
</gene>
<dbReference type="PANTHER" id="PTHR30349:SF91">
    <property type="entry name" value="INTA PROTEIN"/>
    <property type="match status" value="1"/>
</dbReference>
<evidence type="ECO:0000313" key="6">
    <source>
        <dbReference type="Proteomes" id="UP000677913"/>
    </source>
</evidence>
<dbReference type="Gene3D" id="1.10.443.10">
    <property type="entry name" value="Intergrase catalytic core"/>
    <property type="match status" value="1"/>
</dbReference>
<dbReference type="PROSITE" id="PS51898">
    <property type="entry name" value="TYR_RECOMBINASE"/>
    <property type="match status" value="1"/>
</dbReference>
<evidence type="ECO:0000259" key="4">
    <source>
        <dbReference type="PROSITE" id="PS51898"/>
    </source>
</evidence>
<feature type="domain" description="Tyr recombinase" evidence="4">
    <location>
        <begin position="171"/>
        <end position="366"/>
    </location>
</feature>
<dbReference type="Gene3D" id="1.10.150.130">
    <property type="match status" value="1"/>
</dbReference>
<keyword evidence="3" id="KW-0233">DNA recombination</keyword>
<sequence>MAKRNANGMGTVTLRKDGRWQAAVYVLQPDGTEKRKFVYGKTRQQVEDARRKLVDKARAGIPTPTRSPRLSEWLPLWLEEVIRPQRKKTTHSKYAMHIRLYLVPMLGAKRLEALSVSEVRKFLNAHAQQNTAATAKESHKVLRSALSAACREELISRNVAMLVDSPRVESAVHDPWTIDETLAFLKVARGDSTYAAVLLAIALGLRRGEIVGLKWSQVDFGSRTIRLGRQLQRRDGVLYEDETKGRKRSMPLPLVCVIALRWQRLRWLSMREKAGAGWVANDWVFVTRTGRPVEGRNLHRSFVNLAQRAGVRSVRLHDARHGFATLLADSGVEPRLLMELLGHSQIAVTMNVYTHVVEKSKREAIKTVDRLLRPDRPH</sequence>
<dbReference type="Pfam" id="PF14659">
    <property type="entry name" value="Phage_int_SAM_3"/>
    <property type="match status" value="1"/>
</dbReference>
<dbReference type="GO" id="GO:0006310">
    <property type="term" value="P:DNA recombination"/>
    <property type="evidence" value="ECO:0007669"/>
    <property type="project" value="UniProtKB-KW"/>
</dbReference>
<dbReference type="Pfam" id="PF00589">
    <property type="entry name" value="Phage_integrase"/>
    <property type="match status" value="1"/>
</dbReference>
<keyword evidence="2" id="KW-0238">DNA-binding</keyword>
<dbReference type="AlphaFoldDB" id="A0A8J7WJL9"/>
<dbReference type="RefSeq" id="WP_211464423.1">
    <property type="nucleotide sequence ID" value="NZ_JAGSXH010000007.1"/>
</dbReference>
<dbReference type="GO" id="GO:0015074">
    <property type="term" value="P:DNA integration"/>
    <property type="evidence" value="ECO:0007669"/>
    <property type="project" value="UniProtKB-KW"/>
</dbReference>
<dbReference type="Proteomes" id="UP000677913">
    <property type="component" value="Unassembled WGS sequence"/>
</dbReference>
<proteinExistence type="predicted"/>
<organism evidence="5 6">
    <name type="scientific">Actinocrinis puniceicyclus</name>
    <dbReference type="NCBI Taxonomy" id="977794"/>
    <lineage>
        <taxon>Bacteria</taxon>
        <taxon>Bacillati</taxon>
        <taxon>Actinomycetota</taxon>
        <taxon>Actinomycetes</taxon>
        <taxon>Catenulisporales</taxon>
        <taxon>Actinospicaceae</taxon>
        <taxon>Actinocrinis</taxon>
    </lineage>
</organism>
<dbReference type="InterPro" id="IPR050090">
    <property type="entry name" value="Tyrosine_recombinase_XerCD"/>
</dbReference>
<dbReference type="InterPro" id="IPR010998">
    <property type="entry name" value="Integrase_recombinase_N"/>
</dbReference>
<dbReference type="SUPFAM" id="SSF56349">
    <property type="entry name" value="DNA breaking-rejoining enzymes"/>
    <property type="match status" value="1"/>
</dbReference>
<accession>A0A8J7WJL9</accession>
<keyword evidence="1" id="KW-0229">DNA integration</keyword>
<name>A0A8J7WJL9_9ACTN</name>
<evidence type="ECO:0000256" key="2">
    <source>
        <dbReference type="ARBA" id="ARBA00023125"/>
    </source>
</evidence>
<evidence type="ECO:0000256" key="1">
    <source>
        <dbReference type="ARBA" id="ARBA00022908"/>
    </source>
</evidence>
<reference evidence="5" key="1">
    <citation type="submission" date="2021-04" db="EMBL/GenBank/DDBJ databases">
        <title>Genome based classification of Actinospica acidithermotolerans sp. nov., an actinobacterium isolated from an Indonesian hot spring.</title>
        <authorList>
            <person name="Kusuma A.B."/>
            <person name="Putra K.E."/>
            <person name="Nafisah S."/>
            <person name="Loh J."/>
            <person name="Nouioui I."/>
            <person name="Goodfellow M."/>
        </authorList>
    </citation>
    <scope>NUCLEOTIDE SEQUENCE</scope>
    <source>
        <strain evidence="5">DSM 45618</strain>
    </source>
</reference>
<dbReference type="InterPro" id="IPR011010">
    <property type="entry name" value="DNA_brk_join_enz"/>
</dbReference>
<dbReference type="InterPro" id="IPR013762">
    <property type="entry name" value="Integrase-like_cat_sf"/>
</dbReference>
<protein>
    <submittedName>
        <fullName evidence="5">Site-specific integrase</fullName>
    </submittedName>
</protein>
<evidence type="ECO:0000256" key="3">
    <source>
        <dbReference type="ARBA" id="ARBA00023172"/>
    </source>
</evidence>
<dbReference type="GO" id="GO:0003677">
    <property type="term" value="F:DNA binding"/>
    <property type="evidence" value="ECO:0007669"/>
    <property type="project" value="UniProtKB-KW"/>
</dbReference>
<dbReference type="InterPro" id="IPR004107">
    <property type="entry name" value="Integrase_SAM-like_N"/>
</dbReference>
<dbReference type="PANTHER" id="PTHR30349">
    <property type="entry name" value="PHAGE INTEGRASE-RELATED"/>
    <property type="match status" value="1"/>
</dbReference>
<comment type="caution">
    <text evidence="5">The sequence shown here is derived from an EMBL/GenBank/DDBJ whole genome shotgun (WGS) entry which is preliminary data.</text>
</comment>
<dbReference type="EMBL" id="JAGSXH010000007">
    <property type="protein sequence ID" value="MBS2962105.1"/>
    <property type="molecule type" value="Genomic_DNA"/>
</dbReference>
<dbReference type="CDD" id="cd01189">
    <property type="entry name" value="INT_ICEBs1_C_like"/>
    <property type="match status" value="1"/>
</dbReference>
<keyword evidence="6" id="KW-1185">Reference proteome</keyword>
<dbReference type="InterPro" id="IPR002104">
    <property type="entry name" value="Integrase_catalytic"/>
</dbReference>
<evidence type="ECO:0000313" key="5">
    <source>
        <dbReference type="EMBL" id="MBS2962105.1"/>
    </source>
</evidence>